<evidence type="ECO:0000313" key="4">
    <source>
        <dbReference type="Proteomes" id="UP000716906"/>
    </source>
</evidence>
<feature type="domain" description="HTH cro/C1-type" evidence="2">
    <location>
        <begin position="11"/>
        <end position="65"/>
    </location>
</feature>
<dbReference type="Proteomes" id="UP000716906">
    <property type="component" value="Unassembled WGS sequence"/>
</dbReference>
<sequence length="139" mass="15767">MASIQYLANNLKFLRTMTGRTQDDLAVLLNISRQAYSNYEAAKRTPGLDTLLRLSALYHVSVDVLLGVDLSAFPTRYAGNAIVMEEQPPYGEKGSGYEEDMCLFCLTKEEAEFITKLRVLPPSEREKFFSLSRIFFKNP</sequence>
<comment type="caution">
    <text evidence="3">The sequence shown here is derived from an EMBL/GenBank/DDBJ whole genome shotgun (WGS) entry which is preliminary data.</text>
</comment>
<evidence type="ECO:0000256" key="1">
    <source>
        <dbReference type="ARBA" id="ARBA00023125"/>
    </source>
</evidence>
<reference evidence="3 4" key="1">
    <citation type="journal article" date="2021" name="Sci. Rep.">
        <title>The distribution of antibiotic resistance genes in chicken gut microbiota commensals.</title>
        <authorList>
            <person name="Juricova H."/>
            <person name="Matiasovicova J."/>
            <person name="Kubasova T."/>
            <person name="Cejkova D."/>
            <person name="Rychlik I."/>
        </authorList>
    </citation>
    <scope>NUCLEOTIDE SEQUENCE [LARGE SCALE GENOMIC DNA]</scope>
    <source>
        <strain evidence="3 4">An773</strain>
    </source>
</reference>
<organism evidence="3 4">
    <name type="scientific">Faecalicatena fissicatena</name>
    <dbReference type="NCBI Taxonomy" id="290055"/>
    <lineage>
        <taxon>Bacteria</taxon>
        <taxon>Bacillati</taxon>
        <taxon>Bacillota</taxon>
        <taxon>Clostridia</taxon>
        <taxon>Lachnospirales</taxon>
        <taxon>Lachnospiraceae</taxon>
        <taxon>Faecalicatena</taxon>
    </lineage>
</organism>
<dbReference type="EMBL" id="JACLYY010000003">
    <property type="protein sequence ID" value="MBM6737317.1"/>
    <property type="molecule type" value="Genomic_DNA"/>
</dbReference>
<dbReference type="SMART" id="SM00530">
    <property type="entry name" value="HTH_XRE"/>
    <property type="match status" value="1"/>
</dbReference>
<evidence type="ECO:0000313" key="3">
    <source>
        <dbReference type="EMBL" id="MBM6737317.1"/>
    </source>
</evidence>
<dbReference type="Gene3D" id="1.10.260.40">
    <property type="entry name" value="lambda repressor-like DNA-binding domains"/>
    <property type="match status" value="1"/>
</dbReference>
<dbReference type="PROSITE" id="PS50943">
    <property type="entry name" value="HTH_CROC1"/>
    <property type="match status" value="1"/>
</dbReference>
<accession>A0ABS2E6Q0</accession>
<dbReference type="Pfam" id="PF01381">
    <property type="entry name" value="HTH_3"/>
    <property type="match status" value="1"/>
</dbReference>
<keyword evidence="1" id="KW-0238">DNA-binding</keyword>
<dbReference type="PANTHER" id="PTHR46558">
    <property type="entry name" value="TRACRIPTIONAL REGULATORY PROTEIN-RELATED-RELATED"/>
    <property type="match status" value="1"/>
</dbReference>
<keyword evidence="4" id="KW-1185">Reference proteome</keyword>
<dbReference type="PANTHER" id="PTHR46558:SF13">
    <property type="entry name" value="HTH-TYPE TRANSCRIPTIONAL REGULATOR IMMR"/>
    <property type="match status" value="1"/>
</dbReference>
<protein>
    <submittedName>
        <fullName evidence="3">Helix-turn-helix transcriptional regulator</fullName>
    </submittedName>
</protein>
<name>A0ABS2E6Q0_9FIRM</name>
<dbReference type="SUPFAM" id="SSF47413">
    <property type="entry name" value="lambda repressor-like DNA-binding domains"/>
    <property type="match status" value="1"/>
</dbReference>
<dbReference type="InterPro" id="IPR001387">
    <property type="entry name" value="Cro/C1-type_HTH"/>
</dbReference>
<dbReference type="InterPro" id="IPR010982">
    <property type="entry name" value="Lambda_DNA-bd_dom_sf"/>
</dbReference>
<dbReference type="RefSeq" id="WP_052083942.1">
    <property type="nucleotide sequence ID" value="NZ_JACLYY010000003.1"/>
</dbReference>
<proteinExistence type="predicted"/>
<evidence type="ECO:0000259" key="2">
    <source>
        <dbReference type="PROSITE" id="PS50943"/>
    </source>
</evidence>
<dbReference type="CDD" id="cd00093">
    <property type="entry name" value="HTH_XRE"/>
    <property type="match status" value="1"/>
</dbReference>
<gene>
    <name evidence="3" type="ORF">H7U36_04235</name>
</gene>